<feature type="region of interest" description="Disordered" evidence="1">
    <location>
        <begin position="94"/>
        <end position="167"/>
    </location>
</feature>
<feature type="signal peptide" evidence="2">
    <location>
        <begin position="1"/>
        <end position="16"/>
    </location>
</feature>
<evidence type="ECO:0000256" key="2">
    <source>
        <dbReference type="SAM" id="SignalP"/>
    </source>
</evidence>
<keyword evidence="2" id="KW-0732">Signal</keyword>
<evidence type="ECO:0000313" key="4">
    <source>
        <dbReference type="Proteomes" id="UP001049176"/>
    </source>
</evidence>
<dbReference type="OrthoDB" id="3362246at2759"/>
<protein>
    <recommendedName>
        <fullName evidence="5">Secreted protein</fullName>
    </recommendedName>
</protein>
<dbReference type="GeneID" id="66080253"/>
<feature type="compositionally biased region" description="Low complexity" evidence="1">
    <location>
        <begin position="124"/>
        <end position="167"/>
    </location>
</feature>
<proteinExistence type="predicted"/>
<reference evidence="3" key="1">
    <citation type="journal article" date="2021" name="Genome Biol. Evol.">
        <title>The assembled and annotated genome of the fairy-ring fungus Marasmius oreades.</title>
        <authorList>
            <person name="Hiltunen M."/>
            <person name="Ament-Velasquez S.L."/>
            <person name="Johannesson H."/>
        </authorList>
    </citation>
    <scope>NUCLEOTIDE SEQUENCE</scope>
    <source>
        <strain evidence="3">03SP1</strain>
    </source>
</reference>
<dbReference type="PANTHER" id="PTHR37487:SF2">
    <property type="entry name" value="EXPRESSED PROTEIN"/>
    <property type="match status" value="1"/>
</dbReference>
<keyword evidence="4" id="KW-1185">Reference proteome</keyword>
<accession>A0A9P7RU64</accession>
<dbReference type="RefSeq" id="XP_043005968.1">
    <property type="nucleotide sequence ID" value="XM_043156183.1"/>
</dbReference>
<gene>
    <name evidence="3" type="ORF">E1B28_011178</name>
</gene>
<feature type="chain" id="PRO_5040429031" description="Secreted protein" evidence="2">
    <location>
        <begin position="17"/>
        <end position="190"/>
    </location>
</feature>
<evidence type="ECO:0000313" key="3">
    <source>
        <dbReference type="EMBL" id="KAG7089498.1"/>
    </source>
</evidence>
<feature type="compositionally biased region" description="Low complexity" evidence="1">
    <location>
        <begin position="105"/>
        <end position="117"/>
    </location>
</feature>
<dbReference type="PANTHER" id="PTHR37487">
    <property type="entry name" value="CHROMOSOME 1, WHOLE GENOME SHOTGUN SEQUENCE"/>
    <property type="match status" value="1"/>
</dbReference>
<evidence type="ECO:0008006" key="5">
    <source>
        <dbReference type="Google" id="ProtNLM"/>
    </source>
</evidence>
<sequence length="190" mass="18667">MKFAISVLSIVTGALGQSSLTMNAPTNLVACQPVQIAWIGGTPPYFVSVQDGNNPSGTALQSFPQQNGTALSWTVNVQAGTSLVLQLHDSSGQTSKTAPIAVQPGSSDDCVGRSVSVSGGGTGQPTNTNTQASTTGAGTATNTQTNTGTTPTKTGTGTSATATSSSNAASSNFEFGAAGIVGAALLALLA</sequence>
<name>A0A9P7RU64_9AGAR</name>
<dbReference type="EMBL" id="CM032187">
    <property type="protein sequence ID" value="KAG7089498.1"/>
    <property type="molecule type" value="Genomic_DNA"/>
</dbReference>
<comment type="caution">
    <text evidence="3">The sequence shown here is derived from an EMBL/GenBank/DDBJ whole genome shotgun (WGS) entry which is preliminary data.</text>
</comment>
<dbReference type="KEGG" id="more:E1B28_011178"/>
<dbReference type="AlphaFoldDB" id="A0A9P7RU64"/>
<evidence type="ECO:0000256" key="1">
    <source>
        <dbReference type="SAM" id="MobiDB-lite"/>
    </source>
</evidence>
<organism evidence="3 4">
    <name type="scientific">Marasmius oreades</name>
    <name type="common">fairy-ring Marasmius</name>
    <dbReference type="NCBI Taxonomy" id="181124"/>
    <lineage>
        <taxon>Eukaryota</taxon>
        <taxon>Fungi</taxon>
        <taxon>Dikarya</taxon>
        <taxon>Basidiomycota</taxon>
        <taxon>Agaricomycotina</taxon>
        <taxon>Agaricomycetes</taxon>
        <taxon>Agaricomycetidae</taxon>
        <taxon>Agaricales</taxon>
        <taxon>Marasmiineae</taxon>
        <taxon>Marasmiaceae</taxon>
        <taxon>Marasmius</taxon>
    </lineage>
</organism>
<dbReference type="Proteomes" id="UP001049176">
    <property type="component" value="Chromosome 7"/>
</dbReference>